<proteinExistence type="predicted"/>
<organism evidence="1 2">
    <name type="scientific">Paracoccus spongiarum</name>
    <dbReference type="NCBI Taxonomy" id="3064387"/>
    <lineage>
        <taxon>Bacteria</taxon>
        <taxon>Pseudomonadati</taxon>
        <taxon>Pseudomonadota</taxon>
        <taxon>Alphaproteobacteria</taxon>
        <taxon>Rhodobacterales</taxon>
        <taxon>Paracoccaceae</taxon>
        <taxon>Paracoccus</taxon>
    </lineage>
</organism>
<protein>
    <submittedName>
        <fullName evidence="1">Uncharacterized protein</fullName>
    </submittedName>
</protein>
<dbReference type="EMBL" id="JAVAMQ010000052">
    <property type="protein sequence ID" value="MDP5309270.1"/>
    <property type="molecule type" value="Genomic_DNA"/>
</dbReference>
<feature type="non-terminal residue" evidence="1">
    <location>
        <position position="1"/>
    </location>
</feature>
<dbReference type="RefSeq" id="WP_305965063.1">
    <property type="nucleotide sequence ID" value="NZ_JAVAMQ010000052.1"/>
</dbReference>
<gene>
    <name evidence="1" type="ORF">Q5Y72_19585</name>
</gene>
<accession>A0ABT9JI03</accession>
<evidence type="ECO:0000313" key="1">
    <source>
        <dbReference type="EMBL" id="MDP5309270.1"/>
    </source>
</evidence>
<comment type="caution">
    <text evidence="1">The sequence shown here is derived from an EMBL/GenBank/DDBJ whole genome shotgun (WGS) entry which is preliminary data.</text>
</comment>
<reference evidence="1 2" key="1">
    <citation type="submission" date="2023-08" db="EMBL/GenBank/DDBJ databases">
        <authorList>
            <person name="Park J.-S."/>
        </authorList>
    </citation>
    <scope>NUCLEOTIDE SEQUENCE [LARGE SCALE GENOMIC DNA]</scope>
    <source>
        <strain evidence="1 2">2205BS29-5</strain>
    </source>
</reference>
<evidence type="ECO:0000313" key="2">
    <source>
        <dbReference type="Proteomes" id="UP001224997"/>
    </source>
</evidence>
<dbReference type="Proteomes" id="UP001224997">
    <property type="component" value="Unassembled WGS sequence"/>
</dbReference>
<sequence length="73" mass="8105">DAATALAAVCKTITNDPQYLADEWQMPAGTLETINLSRRVLEEAAERQCAFLSRHARLLEQALRGFDTKEDVA</sequence>
<keyword evidence="2" id="KW-1185">Reference proteome</keyword>
<name>A0ABT9JI03_9RHOB</name>